<sequence>MPPPTPYGPPGRPPQRRKSGGGWIALLLIIVFVVAGGLVRGAFSHGRLSSTASGPGPSMTYTPDSNGGVSETGTNPLLTDPNTTLIPAKCSYAPWSTQVDTARKFFETAASCLESAWKPVLAQKNLPFQSPTLNVSASTDGITTPCTGSTSNFAAFYCPANKTIYMPLSQLQTDLFKDNWIVYLSVFAHEYGHHVQAMAGILRKANSDRVDAGVRSEKGLELSRRIELQANCFDGMYLGSSANGGSLKTAQITLARRDAHGRGDQRGDMRDHGTTENGGAWFEIGVDKDRAAQCNTFTASASSVS</sequence>
<evidence type="ECO:0000313" key="7">
    <source>
        <dbReference type="EMBL" id="WUV49745.1"/>
    </source>
</evidence>
<name>A0ABZ1Z6R7_9NOCA</name>
<gene>
    <name evidence="7" type="ORF">OG563_17005</name>
</gene>
<evidence type="ECO:0000313" key="8">
    <source>
        <dbReference type="Proteomes" id="UP001432062"/>
    </source>
</evidence>
<dbReference type="RefSeq" id="WP_327094488.1">
    <property type="nucleotide sequence ID" value="NZ_CP109149.1"/>
</dbReference>
<evidence type="ECO:0000256" key="5">
    <source>
        <dbReference type="SAM" id="MobiDB-lite"/>
    </source>
</evidence>
<keyword evidence="4 6" id="KW-0472">Membrane</keyword>
<dbReference type="InterPro" id="IPR007343">
    <property type="entry name" value="Uncharacterised_pept_Zn_put"/>
</dbReference>
<dbReference type="PANTHER" id="PTHR30168:SF0">
    <property type="entry name" value="INNER MEMBRANE PROTEIN"/>
    <property type="match status" value="1"/>
</dbReference>
<evidence type="ECO:0000256" key="6">
    <source>
        <dbReference type="SAM" id="Phobius"/>
    </source>
</evidence>
<evidence type="ECO:0000256" key="1">
    <source>
        <dbReference type="ARBA" id="ARBA00004167"/>
    </source>
</evidence>
<dbReference type="PANTHER" id="PTHR30168">
    <property type="entry name" value="PUTATIVE MEMBRANE PROTEIN YPFJ"/>
    <property type="match status" value="1"/>
</dbReference>
<keyword evidence="8" id="KW-1185">Reference proteome</keyword>
<evidence type="ECO:0000256" key="4">
    <source>
        <dbReference type="ARBA" id="ARBA00023136"/>
    </source>
</evidence>
<proteinExistence type="predicted"/>
<accession>A0ABZ1Z6R7</accession>
<feature type="region of interest" description="Disordered" evidence="5">
    <location>
        <begin position="48"/>
        <end position="77"/>
    </location>
</feature>
<keyword evidence="3 6" id="KW-1133">Transmembrane helix</keyword>
<organism evidence="7 8">
    <name type="scientific">Nocardia vinacea</name>
    <dbReference type="NCBI Taxonomy" id="96468"/>
    <lineage>
        <taxon>Bacteria</taxon>
        <taxon>Bacillati</taxon>
        <taxon>Actinomycetota</taxon>
        <taxon>Actinomycetes</taxon>
        <taxon>Mycobacteriales</taxon>
        <taxon>Nocardiaceae</taxon>
        <taxon>Nocardia</taxon>
    </lineage>
</organism>
<dbReference type="EMBL" id="CP109441">
    <property type="protein sequence ID" value="WUV49745.1"/>
    <property type="molecule type" value="Genomic_DNA"/>
</dbReference>
<comment type="subcellular location">
    <subcellularLocation>
        <location evidence="1">Membrane</location>
        <topology evidence="1">Single-pass membrane protein</topology>
    </subcellularLocation>
</comment>
<dbReference type="Pfam" id="PF04228">
    <property type="entry name" value="Zn_peptidase"/>
    <property type="match status" value="1"/>
</dbReference>
<feature type="transmembrane region" description="Helical" evidence="6">
    <location>
        <begin position="20"/>
        <end position="39"/>
    </location>
</feature>
<evidence type="ECO:0000256" key="2">
    <source>
        <dbReference type="ARBA" id="ARBA00022692"/>
    </source>
</evidence>
<reference evidence="7" key="1">
    <citation type="submission" date="2022-10" db="EMBL/GenBank/DDBJ databases">
        <title>The complete genomes of actinobacterial strains from the NBC collection.</title>
        <authorList>
            <person name="Joergensen T.S."/>
            <person name="Alvarez Arevalo M."/>
            <person name="Sterndorff E.B."/>
            <person name="Faurdal D."/>
            <person name="Vuksanovic O."/>
            <person name="Mourched A.-S."/>
            <person name="Charusanti P."/>
            <person name="Shaw S."/>
            <person name="Blin K."/>
            <person name="Weber T."/>
        </authorList>
    </citation>
    <scope>NUCLEOTIDE SEQUENCE</scope>
    <source>
        <strain evidence="7">NBC_01482</strain>
    </source>
</reference>
<dbReference type="Proteomes" id="UP001432062">
    <property type="component" value="Chromosome"/>
</dbReference>
<feature type="compositionally biased region" description="Polar residues" evidence="5">
    <location>
        <begin position="48"/>
        <end position="71"/>
    </location>
</feature>
<protein>
    <submittedName>
        <fullName evidence="7">Neutral zinc metallopeptidase</fullName>
    </submittedName>
</protein>
<keyword evidence="2 6" id="KW-0812">Transmembrane</keyword>
<evidence type="ECO:0000256" key="3">
    <source>
        <dbReference type="ARBA" id="ARBA00022989"/>
    </source>
</evidence>